<dbReference type="Gene3D" id="1.10.3370.10">
    <property type="entry name" value="SecY subunit domain"/>
    <property type="match status" value="1"/>
</dbReference>
<evidence type="ECO:0000256" key="1">
    <source>
        <dbReference type="SAM" id="Phobius"/>
    </source>
</evidence>
<comment type="caution">
    <text evidence="2">The sequence shown here is derived from an EMBL/GenBank/DDBJ whole genome shotgun (WGS) entry which is preliminary data.</text>
</comment>
<reference evidence="2" key="2">
    <citation type="submission" date="2023-01" db="EMBL/GenBank/DDBJ databases">
        <authorList>
            <person name="Sun Q."/>
            <person name="Evtushenko L."/>
        </authorList>
    </citation>
    <scope>NUCLEOTIDE SEQUENCE</scope>
    <source>
        <strain evidence="2">VKM B-2222</strain>
    </source>
</reference>
<dbReference type="EMBL" id="BSFH01000096">
    <property type="protein sequence ID" value="GLK65831.1"/>
    <property type="molecule type" value="Genomic_DNA"/>
</dbReference>
<keyword evidence="1" id="KW-1133">Transmembrane helix</keyword>
<feature type="transmembrane region" description="Helical" evidence="1">
    <location>
        <begin position="318"/>
        <end position="339"/>
    </location>
</feature>
<keyword evidence="3" id="KW-1185">Reference proteome</keyword>
<organism evidence="2 3">
    <name type="scientific">Paracoccus kondratievae</name>
    <dbReference type="NCBI Taxonomy" id="135740"/>
    <lineage>
        <taxon>Bacteria</taxon>
        <taxon>Pseudomonadati</taxon>
        <taxon>Pseudomonadota</taxon>
        <taxon>Alphaproteobacteria</taxon>
        <taxon>Rhodobacterales</taxon>
        <taxon>Paracoccaceae</taxon>
        <taxon>Paracoccus</taxon>
    </lineage>
</organism>
<evidence type="ECO:0000313" key="2">
    <source>
        <dbReference type="EMBL" id="GLK65831.1"/>
    </source>
</evidence>
<evidence type="ECO:0008006" key="4">
    <source>
        <dbReference type="Google" id="ProtNLM"/>
    </source>
</evidence>
<keyword evidence="1" id="KW-0812">Transmembrane</keyword>
<proteinExistence type="predicted"/>
<feature type="transmembrane region" description="Helical" evidence="1">
    <location>
        <begin position="89"/>
        <end position="110"/>
    </location>
</feature>
<reference evidence="2" key="1">
    <citation type="journal article" date="2014" name="Int. J. Syst. Evol. Microbiol.">
        <title>Complete genome sequence of Corynebacterium casei LMG S-19264T (=DSM 44701T), isolated from a smear-ripened cheese.</title>
        <authorList>
            <consortium name="US DOE Joint Genome Institute (JGI-PGF)"/>
            <person name="Walter F."/>
            <person name="Albersmeier A."/>
            <person name="Kalinowski J."/>
            <person name="Ruckert C."/>
        </authorList>
    </citation>
    <scope>NUCLEOTIDE SEQUENCE</scope>
    <source>
        <strain evidence="2">VKM B-2222</strain>
    </source>
</reference>
<feature type="transmembrane region" description="Helical" evidence="1">
    <location>
        <begin position="156"/>
        <end position="174"/>
    </location>
</feature>
<evidence type="ECO:0000313" key="3">
    <source>
        <dbReference type="Proteomes" id="UP001143349"/>
    </source>
</evidence>
<dbReference type="SUPFAM" id="SSF103491">
    <property type="entry name" value="Preprotein translocase SecY subunit"/>
    <property type="match status" value="1"/>
</dbReference>
<name>A0AAD3P0B0_9RHOB</name>
<dbReference type="AlphaFoldDB" id="A0AAD3P0B0"/>
<feature type="transmembrane region" description="Helical" evidence="1">
    <location>
        <begin position="122"/>
        <end position="144"/>
    </location>
</feature>
<feature type="transmembrane region" description="Helical" evidence="1">
    <location>
        <begin position="293"/>
        <end position="312"/>
    </location>
</feature>
<feature type="transmembrane region" description="Helical" evidence="1">
    <location>
        <begin position="260"/>
        <end position="281"/>
    </location>
</feature>
<keyword evidence="1" id="KW-0472">Membrane</keyword>
<feature type="transmembrane region" description="Helical" evidence="1">
    <location>
        <begin position="227"/>
        <end position="248"/>
    </location>
</feature>
<gene>
    <name evidence="2" type="ORF">GCM10017635_33080</name>
</gene>
<sequence length="350" mass="36905">MTSISVQRFPRYTVIMIALAFVVIAISMRIPIPNLDLVAASAQFAQTGGLERLSLFALGTVSLFSALALAEIVKLVFPQLANRAGNAGWGRLLVGIIMLLFTVLQGYGVLTALMAMGLMEDTAASLVVGIASFAGVSALLLWLADAIRLPSLDSGIWLLLTIPMVAALPREFVLSLELIRTGAIPAWSLLLAAGGTVIAVAMVVAVNRLLAGAGPQGATVRGIPLTVLLWPPFLASIATGYLIALPIIAMPDLPASAPWLFAAMVAVSNSVLIPLFVYGYFRQQPAARREEIGPIMTVVAVAQVLICVGFSLLNTVVFLPIVLSGGMLIVCVTVFLALWRLVAMTRSQAT</sequence>
<dbReference type="InterPro" id="IPR023201">
    <property type="entry name" value="SecY_dom_sf"/>
</dbReference>
<feature type="transmembrane region" description="Helical" evidence="1">
    <location>
        <begin position="12"/>
        <end position="32"/>
    </location>
</feature>
<protein>
    <recommendedName>
        <fullName evidence="4">Preprotein translocase subunit SecY</fullName>
    </recommendedName>
</protein>
<dbReference type="Proteomes" id="UP001143349">
    <property type="component" value="Unassembled WGS sequence"/>
</dbReference>
<feature type="transmembrane region" description="Helical" evidence="1">
    <location>
        <begin position="52"/>
        <end position="77"/>
    </location>
</feature>
<accession>A0AAD3P0B0</accession>
<feature type="transmembrane region" description="Helical" evidence="1">
    <location>
        <begin position="186"/>
        <end position="206"/>
    </location>
</feature>